<dbReference type="AlphaFoldDB" id="A0A1L9SW89"/>
<gene>
    <name evidence="10" type="ORF">ASPZODRAFT_138428</name>
</gene>
<dbReference type="PANTHER" id="PTHR33911:SF1">
    <property type="entry name" value="RRNA-PROCESSING PROTEIN EFG1"/>
    <property type="match status" value="1"/>
</dbReference>
<feature type="compositionally biased region" description="Acidic residues" evidence="9">
    <location>
        <begin position="164"/>
        <end position="181"/>
    </location>
</feature>
<protein>
    <recommendedName>
        <fullName evidence="4">rRNA-processing protein EFG1</fullName>
    </recommendedName>
    <alternativeName>
        <fullName evidence="5">rRNA-processing protein efg1</fullName>
    </alternativeName>
</protein>
<comment type="subcellular location">
    <subcellularLocation>
        <location evidence="2">Nucleus</location>
        <location evidence="2">Nucleolus</location>
    </subcellularLocation>
</comment>
<dbReference type="RefSeq" id="XP_022585833.1">
    <property type="nucleotide sequence ID" value="XM_022724452.1"/>
</dbReference>
<feature type="compositionally biased region" description="Acidic residues" evidence="9">
    <location>
        <begin position="230"/>
        <end position="245"/>
    </location>
</feature>
<dbReference type="EMBL" id="KV878336">
    <property type="protein sequence ID" value="OJJ51323.1"/>
    <property type="molecule type" value="Genomic_DNA"/>
</dbReference>
<keyword evidence="6" id="KW-0698">rRNA processing</keyword>
<dbReference type="Pfam" id="PF10153">
    <property type="entry name" value="Efg1"/>
    <property type="match status" value="1"/>
</dbReference>
<dbReference type="VEuPathDB" id="FungiDB:ASPZODRAFT_138428"/>
<evidence type="ECO:0000256" key="9">
    <source>
        <dbReference type="SAM" id="MobiDB-lite"/>
    </source>
</evidence>
<evidence type="ECO:0000256" key="4">
    <source>
        <dbReference type="ARBA" id="ARBA00018689"/>
    </source>
</evidence>
<comment type="similarity">
    <text evidence="3">Belongs to the EFG1 family.</text>
</comment>
<feature type="region of interest" description="Disordered" evidence="9">
    <location>
        <begin position="159"/>
        <end position="245"/>
    </location>
</feature>
<evidence type="ECO:0000256" key="3">
    <source>
        <dbReference type="ARBA" id="ARBA00006916"/>
    </source>
</evidence>
<evidence type="ECO:0000256" key="7">
    <source>
        <dbReference type="ARBA" id="ARBA00023054"/>
    </source>
</evidence>
<evidence type="ECO:0000256" key="6">
    <source>
        <dbReference type="ARBA" id="ARBA00022552"/>
    </source>
</evidence>
<dbReference type="GO" id="GO:0030688">
    <property type="term" value="C:preribosome, small subunit precursor"/>
    <property type="evidence" value="ECO:0007669"/>
    <property type="project" value="TreeGrafter"/>
</dbReference>
<comment type="function">
    <text evidence="1">Involved in rRNA processing.</text>
</comment>
<proteinExistence type="inferred from homology"/>
<dbReference type="PANTHER" id="PTHR33911">
    <property type="entry name" value="RRNA-PROCESSING PROTEIN EFG1"/>
    <property type="match status" value="1"/>
</dbReference>
<evidence type="ECO:0000256" key="5">
    <source>
        <dbReference type="ARBA" id="ARBA00019827"/>
    </source>
</evidence>
<sequence length="245" mass="29233">MPRDLRDRPPAHHRSKPYNDPRKPGQKKPKSRPQEKDTSVSINDLKRRIRDVKRLLNRRDLPADARVTQERVLKGHERELEQEMARRARSEMIRKYHFVRFLERKTATKHLNRLLRREKEARSEEMKETLARRIHSARVDLNYTIYFPLQEKYVSLYPKGSETKDEEEEGEEEEEVEEETEKEQKPAMWAVVEKAMEEGTLESLRDGVSGSTSIEEKTEKKRKEKKKKEEEEEKAASEEEDGFFE</sequence>
<organism evidence="10 11">
    <name type="scientific">Penicilliopsis zonata CBS 506.65</name>
    <dbReference type="NCBI Taxonomy" id="1073090"/>
    <lineage>
        <taxon>Eukaryota</taxon>
        <taxon>Fungi</taxon>
        <taxon>Dikarya</taxon>
        <taxon>Ascomycota</taxon>
        <taxon>Pezizomycotina</taxon>
        <taxon>Eurotiomycetes</taxon>
        <taxon>Eurotiomycetidae</taxon>
        <taxon>Eurotiales</taxon>
        <taxon>Aspergillaceae</taxon>
        <taxon>Penicilliopsis</taxon>
    </lineage>
</organism>
<keyword evidence="8" id="KW-0539">Nucleus</keyword>
<evidence type="ECO:0000256" key="8">
    <source>
        <dbReference type="ARBA" id="ARBA00023242"/>
    </source>
</evidence>
<name>A0A1L9SW89_9EURO</name>
<evidence type="ECO:0000313" key="11">
    <source>
        <dbReference type="Proteomes" id="UP000184188"/>
    </source>
</evidence>
<evidence type="ECO:0000313" key="10">
    <source>
        <dbReference type="EMBL" id="OJJ51323.1"/>
    </source>
</evidence>
<dbReference type="GeneID" id="34610917"/>
<dbReference type="GO" id="GO:0005730">
    <property type="term" value="C:nucleolus"/>
    <property type="evidence" value="ECO:0007669"/>
    <property type="project" value="UniProtKB-SubCell"/>
</dbReference>
<keyword evidence="11" id="KW-1185">Reference proteome</keyword>
<keyword evidence="7" id="KW-0175">Coiled coil</keyword>
<dbReference type="InterPro" id="IPR050786">
    <property type="entry name" value="EFG1_rRNA-proc"/>
</dbReference>
<feature type="region of interest" description="Disordered" evidence="9">
    <location>
        <begin position="1"/>
        <end position="40"/>
    </location>
</feature>
<reference evidence="11" key="1">
    <citation type="journal article" date="2017" name="Genome Biol.">
        <title>Comparative genomics reveals high biological diversity and specific adaptations in the industrially and medically important fungal genus Aspergillus.</title>
        <authorList>
            <person name="de Vries R.P."/>
            <person name="Riley R."/>
            <person name="Wiebenga A."/>
            <person name="Aguilar-Osorio G."/>
            <person name="Amillis S."/>
            <person name="Uchima C.A."/>
            <person name="Anderluh G."/>
            <person name="Asadollahi M."/>
            <person name="Askin M."/>
            <person name="Barry K."/>
            <person name="Battaglia E."/>
            <person name="Bayram O."/>
            <person name="Benocci T."/>
            <person name="Braus-Stromeyer S.A."/>
            <person name="Caldana C."/>
            <person name="Canovas D."/>
            <person name="Cerqueira G.C."/>
            <person name="Chen F."/>
            <person name="Chen W."/>
            <person name="Choi C."/>
            <person name="Clum A."/>
            <person name="Dos Santos R.A."/>
            <person name="Damasio A.R."/>
            <person name="Diallinas G."/>
            <person name="Emri T."/>
            <person name="Fekete E."/>
            <person name="Flipphi M."/>
            <person name="Freyberg S."/>
            <person name="Gallo A."/>
            <person name="Gournas C."/>
            <person name="Habgood R."/>
            <person name="Hainaut M."/>
            <person name="Harispe M.L."/>
            <person name="Henrissat B."/>
            <person name="Hilden K.S."/>
            <person name="Hope R."/>
            <person name="Hossain A."/>
            <person name="Karabika E."/>
            <person name="Karaffa L."/>
            <person name="Karanyi Z."/>
            <person name="Krasevec N."/>
            <person name="Kuo A."/>
            <person name="Kusch H."/>
            <person name="LaButti K."/>
            <person name="Lagendijk E.L."/>
            <person name="Lapidus A."/>
            <person name="Levasseur A."/>
            <person name="Lindquist E."/>
            <person name="Lipzen A."/>
            <person name="Logrieco A.F."/>
            <person name="MacCabe A."/>
            <person name="Maekelae M.R."/>
            <person name="Malavazi I."/>
            <person name="Melin P."/>
            <person name="Meyer V."/>
            <person name="Mielnichuk N."/>
            <person name="Miskei M."/>
            <person name="Molnar A.P."/>
            <person name="Mule G."/>
            <person name="Ngan C.Y."/>
            <person name="Orejas M."/>
            <person name="Orosz E."/>
            <person name="Ouedraogo J.P."/>
            <person name="Overkamp K.M."/>
            <person name="Park H.-S."/>
            <person name="Perrone G."/>
            <person name="Piumi F."/>
            <person name="Punt P.J."/>
            <person name="Ram A.F."/>
            <person name="Ramon A."/>
            <person name="Rauscher S."/>
            <person name="Record E."/>
            <person name="Riano-Pachon D.M."/>
            <person name="Robert V."/>
            <person name="Roehrig J."/>
            <person name="Ruller R."/>
            <person name="Salamov A."/>
            <person name="Salih N.S."/>
            <person name="Samson R.A."/>
            <person name="Sandor E."/>
            <person name="Sanguinetti M."/>
            <person name="Schuetze T."/>
            <person name="Sepcic K."/>
            <person name="Shelest E."/>
            <person name="Sherlock G."/>
            <person name="Sophianopoulou V."/>
            <person name="Squina F.M."/>
            <person name="Sun H."/>
            <person name="Susca A."/>
            <person name="Todd R.B."/>
            <person name="Tsang A."/>
            <person name="Unkles S.E."/>
            <person name="van de Wiele N."/>
            <person name="van Rossen-Uffink D."/>
            <person name="Oliveira J.V."/>
            <person name="Vesth T.C."/>
            <person name="Visser J."/>
            <person name="Yu J.-H."/>
            <person name="Zhou M."/>
            <person name="Andersen M.R."/>
            <person name="Archer D.B."/>
            <person name="Baker S.E."/>
            <person name="Benoit I."/>
            <person name="Brakhage A.A."/>
            <person name="Braus G.H."/>
            <person name="Fischer R."/>
            <person name="Frisvad J.C."/>
            <person name="Goldman G.H."/>
            <person name="Houbraken J."/>
            <person name="Oakley B."/>
            <person name="Pocsi I."/>
            <person name="Scazzocchio C."/>
            <person name="Seiboth B."/>
            <person name="vanKuyk P.A."/>
            <person name="Wortman J."/>
            <person name="Dyer P.S."/>
            <person name="Grigoriev I.V."/>
        </authorList>
    </citation>
    <scope>NUCLEOTIDE SEQUENCE [LARGE SCALE GENOMIC DNA]</scope>
    <source>
        <strain evidence="11">CBS 506.65</strain>
    </source>
</reference>
<dbReference type="InterPro" id="IPR019310">
    <property type="entry name" value="Efg1"/>
</dbReference>
<dbReference type="OrthoDB" id="47732at2759"/>
<evidence type="ECO:0000256" key="1">
    <source>
        <dbReference type="ARBA" id="ARBA00002773"/>
    </source>
</evidence>
<dbReference type="Proteomes" id="UP000184188">
    <property type="component" value="Unassembled WGS sequence"/>
</dbReference>
<dbReference type="STRING" id="1073090.A0A1L9SW89"/>
<feature type="compositionally biased region" description="Basic and acidic residues" evidence="9">
    <location>
        <begin position="1"/>
        <end position="10"/>
    </location>
</feature>
<evidence type="ECO:0000256" key="2">
    <source>
        <dbReference type="ARBA" id="ARBA00004604"/>
    </source>
</evidence>
<accession>A0A1L9SW89</accession>
<dbReference type="GO" id="GO:0000462">
    <property type="term" value="P:maturation of SSU-rRNA from tricistronic rRNA transcript (SSU-rRNA, 5.8S rRNA, LSU-rRNA)"/>
    <property type="evidence" value="ECO:0007669"/>
    <property type="project" value="TreeGrafter"/>
</dbReference>